<dbReference type="InterPro" id="IPR032008">
    <property type="entry name" value="APD1-4_N"/>
</dbReference>
<evidence type="ECO:0000256" key="2">
    <source>
        <dbReference type="ARBA" id="ARBA00022771"/>
    </source>
</evidence>
<dbReference type="AlphaFoldDB" id="A0AAV8RP60"/>
<keyword evidence="5" id="KW-1133">Transmembrane helix</keyword>
<keyword evidence="5" id="KW-0812">Transmembrane</keyword>
<dbReference type="InterPro" id="IPR001841">
    <property type="entry name" value="Znf_RING"/>
</dbReference>
<dbReference type="GO" id="GO:0008270">
    <property type="term" value="F:zinc ion binding"/>
    <property type="evidence" value="ECO:0007669"/>
    <property type="project" value="UniProtKB-KW"/>
</dbReference>
<keyword evidence="3" id="KW-0862">Zinc</keyword>
<dbReference type="EMBL" id="JAQQAF010000003">
    <property type="protein sequence ID" value="KAJ8501178.1"/>
    <property type="molecule type" value="Genomic_DNA"/>
</dbReference>
<evidence type="ECO:0000259" key="6">
    <source>
        <dbReference type="PROSITE" id="PS50089"/>
    </source>
</evidence>
<keyword evidence="2 4" id="KW-0863">Zinc-finger</keyword>
<evidence type="ECO:0000256" key="4">
    <source>
        <dbReference type="PROSITE-ProRule" id="PRU00175"/>
    </source>
</evidence>
<reference evidence="7 8" key="1">
    <citation type="submission" date="2022-12" db="EMBL/GenBank/DDBJ databases">
        <title>Chromosome-scale assembly of the Ensete ventricosum genome.</title>
        <authorList>
            <person name="Dussert Y."/>
            <person name="Stocks J."/>
            <person name="Wendawek A."/>
            <person name="Woldeyes F."/>
            <person name="Nichols R.A."/>
            <person name="Borrell J.S."/>
        </authorList>
    </citation>
    <scope>NUCLEOTIDE SEQUENCE [LARGE SCALE GENOMIC DNA]</scope>
    <source>
        <strain evidence="8">cv. Maze</strain>
        <tissue evidence="7">Seeds</tissue>
    </source>
</reference>
<gene>
    <name evidence="7" type="ORF">OPV22_011730</name>
</gene>
<dbReference type="PANTHER" id="PTHR46858:SF6">
    <property type="entry name" value="LIGASE, PUTATIVE-RELATED"/>
    <property type="match status" value="1"/>
</dbReference>
<comment type="caution">
    <text evidence="7">The sequence shown here is derived from an EMBL/GenBank/DDBJ whole genome shotgun (WGS) entry which is preliminary data.</text>
</comment>
<dbReference type="SMART" id="SM00184">
    <property type="entry name" value="RING"/>
    <property type="match status" value="1"/>
</dbReference>
<dbReference type="Gene3D" id="3.30.40.10">
    <property type="entry name" value="Zinc/RING finger domain, C3HC4 (zinc finger)"/>
    <property type="match status" value="1"/>
</dbReference>
<dbReference type="InterPro" id="IPR032010">
    <property type="entry name" value="APD1-4_M"/>
</dbReference>
<feature type="domain" description="RING-type" evidence="6">
    <location>
        <begin position="332"/>
        <end position="372"/>
    </location>
</feature>
<dbReference type="SUPFAM" id="SSF57850">
    <property type="entry name" value="RING/U-box"/>
    <property type="match status" value="1"/>
</dbReference>
<dbReference type="Pfam" id="PF16041">
    <property type="entry name" value="APD1-4_M"/>
    <property type="match status" value="1"/>
</dbReference>
<feature type="transmembrane region" description="Helical" evidence="5">
    <location>
        <begin position="251"/>
        <end position="274"/>
    </location>
</feature>
<evidence type="ECO:0000256" key="5">
    <source>
        <dbReference type="SAM" id="Phobius"/>
    </source>
</evidence>
<dbReference type="GO" id="GO:0016567">
    <property type="term" value="P:protein ubiquitination"/>
    <property type="evidence" value="ECO:0007669"/>
    <property type="project" value="TreeGrafter"/>
</dbReference>
<evidence type="ECO:0000313" key="8">
    <source>
        <dbReference type="Proteomes" id="UP001222027"/>
    </source>
</evidence>
<sequence>MPPRRDQRHCARALLPLLAWLCGIAAALSLRYGYYGTNRLALGPNSSRMMTTSSLFVEQLQVKDEAGLGLLLYGFNDRPQLSSETNWTISSDIFVDTYSRQGFSMWLNRGSRIWMAWQVGYGGESSADMLVVLIKGEQNLEELERYSHYDMANSRDDGSNREFTVAEDGMYYVGVVNLSLRSITMSMNIKIASKMYDTSKATSICSTSNGECKLKFLFPNTQYYVLATSDSEVPVKVWHIQLSFVARLTSYFLVTGFLVVIVSVILKHLGVCCVEQTRREQGLMAAPAPAAEAETEPIAARKEMACGYGATEEEAESSVCCTAEDLYDGKICVICYDERRSCFFTPCGHSVACCSCAQRVMEEQNKVCPICRRLIHKWRRLPGL</sequence>
<evidence type="ECO:0000256" key="3">
    <source>
        <dbReference type="ARBA" id="ARBA00022833"/>
    </source>
</evidence>
<name>A0AAV8RP60_ENSVE</name>
<proteinExistence type="predicted"/>
<dbReference type="PROSITE" id="PS50089">
    <property type="entry name" value="ZF_RING_2"/>
    <property type="match status" value="1"/>
</dbReference>
<keyword evidence="8" id="KW-1185">Reference proteome</keyword>
<dbReference type="Proteomes" id="UP001222027">
    <property type="component" value="Unassembled WGS sequence"/>
</dbReference>
<accession>A0AAV8RP60</accession>
<dbReference type="Pfam" id="PF16040">
    <property type="entry name" value="APD1-4_N"/>
    <property type="match status" value="1"/>
</dbReference>
<dbReference type="CDD" id="cd23145">
    <property type="entry name" value="RING-HC_SPL2-like"/>
    <property type="match status" value="1"/>
</dbReference>
<dbReference type="GO" id="GO:0061630">
    <property type="term" value="F:ubiquitin protein ligase activity"/>
    <property type="evidence" value="ECO:0007669"/>
    <property type="project" value="TreeGrafter"/>
</dbReference>
<evidence type="ECO:0000313" key="7">
    <source>
        <dbReference type="EMBL" id="KAJ8501178.1"/>
    </source>
</evidence>
<protein>
    <recommendedName>
        <fullName evidence="6">RING-type domain-containing protein</fullName>
    </recommendedName>
</protein>
<dbReference type="PANTHER" id="PTHR46858">
    <property type="entry name" value="OS05G0521000 PROTEIN"/>
    <property type="match status" value="1"/>
</dbReference>
<dbReference type="Pfam" id="PF13920">
    <property type="entry name" value="zf-C3HC4_3"/>
    <property type="match status" value="1"/>
</dbReference>
<dbReference type="InterPro" id="IPR013083">
    <property type="entry name" value="Znf_RING/FYVE/PHD"/>
</dbReference>
<organism evidence="7 8">
    <name type="scientific">Ensete ventricosum</name>
    <name type="common">Abyssinian banana</name>
    <name type="synonym">Musa ensete</name>
    <dbReference type="NCBI Taxonomy" id="4639"/>
    <lineage>
        <taxon>Eukaryota</taxon>
        <taxon>Viridiplantae</taxon>
        <taxon>Streptophyta</taxon>
        <taxon>Embryophyta</taxon>
        <taxon>Tracheophyta</taxon>
        <taxon>Spermatophyta</taxon>
        <taxon>Magnoliopsida</taxon>
        <taxon>Liliopsida</taxon>
        <taxon>Zingiberales</taxon>
        <taxon>Musaceae</taxon>
        <taxon>Ensete</taxon>
    </lineage>
</organism>
<keyword evidence="1" id="KW-0479">Metal-binding</keyword>
<keyword evidence="5" id="KW-0472">Membrane</keyword>
<evidence type="ECO:0000256" key="1">
    <source>
        <dbReference type="ARBA" id="ARBA00022723"/>
    </source>
</evidence>